<dbReference type="Proteomes" id="UP000177579">
    <property type="component" value="Unassembled WGS sequence"/>
</dbReference>
<organism evidence="2 3">
    <name type="scientific">Candidatus Falkowbacteria bacterium RIFOXYD2_FULL_34_120</name>
    <dbReference type="NCBI Taxonomy" id="1798007"/>
    <lineage>
        <taxon>Bacteria</taxon>
        <taxon>Candidatus Falkowiibacteriota</taxon>
    </lineage>
</organism>
<dbReference type="InterPro" id="IPR025833">
    <property type="entry name" value="GDYXXLXY"/>
</dbReference>
<dbReference type="Pfam" id="PF14345">
    <property type="entry name" value="GDYXXLXY"/>
    <property type="match status" value="1"/>
</dbReference>
<accession>A0A1F5TNU9</accession>
<evidence type="ECO:0008006" key="4">
    <source>
        <dbReference type="Google" id="ProtNLM"/>
    </source>
</evidence>
<evidence type="ECO:0000313" key="2">
    <source>
        <dbReference type="EMBL" id="OGF40498.1"/>
    </source>
</evidence>
<evidence type="ECO:0000313" key="3">
    <source>
        <dbReference type="Proteomes" id="UP000177579"/>
    </source>
</evidence>
<keyword evidence="1" id="KW-0472">Membrane</keyword>
<keyword evidence="1" id="KW-1133">Transmembrane helix</keyword>
<dbReference type="AlphaFoldDB" id="A0A1F5TNU9"/>
<gene>
    <name evidence="2" type="ORF">A2531_02915</name>
</gene>
<comment type="caution">
    <text evidence="2">The sequence shown here is derived from an EMBL/GenBank/DDBJ whole genome shotgun (WGS) entry which is preliminary data.</text>
</comment>
<feature type="transmembrane region" description="Helical" evidence="1">
    <location>
        <begin position="9"/>
        <end position="30"/>
    </location>
</feature>
<proteinExistence type="predicted"/>
<reference evidence="2 3" key="1">
    <citation type="journal article" date="2016" name="Nat. Commun.">
        <title>Thousands of microbial genomes shed light on interconnected biogeochemical processes in an aquifer system.</title>
        <authorList>
            <person name="Anantharaman K."/>
            <person name="Brown C.T."/>
            <person name="Hug L.A."/>
            <person name="Sharon I."/>
            <person name="Castelle C.J."/>
            <person name="Probst A.J."/>
            <person name="Thomas B.C."/>
            <person name="Singh A."/>
            <person name="Wilkins M.J."/>
            <person name="Karaoz U."/>
            <person name="Brodie E.L."/>
            <person name="Williams K.H."/>
            <person name="Hubbard S.S."/>
            <person name="Banfield J.F."/>
        </authorList>
    </citation>
    <scope>NUCLEOTIDE SEQUENCE [LARGE SCALE GENOMIC DNA]</scope>
</reference>
<evidence type="ECO:0000256" key="1">
    <source>
        <dbReference type="SAM" id="Phobius"/>
    </source>
</evidence>
<protein>
    <recommendedName>
        <fullName evidence="4">GDYXXLXY domain-containing protein</fullName>
    </recommendedName>
</protein>
<name>A0A1F5TNU9_9BACT</name>
<keyword evidence="1" id="KW-0812">Transmembrane</keyword>
<sequence length="188" mass="21555">MNLGKKTKFILAVSIQILVILIIIIFKYSVLTGGSAVFLEIMPVDPRDPLRGDYVTFQYKISSINRYSFNYEPYNGDIIYIPLRQQGQYWNVIGGISKNKNDMNNKLFIKARVVSGGKLSGAKSFSSFSDDNWDTSIRVQYGIEEYFIPEGAGRNFNFWNKKAKAKVMIDDYGNAVFKQLYIDDEPWP</sequence>
<dbReference type="EMBL" id="MFGO01000027">
    <property type="protein sequence ID" value="OGF40498.1"/>
    <property type="molecule type" value="Genomic_DNA"/>
</dbReference>